<dbReference type="EMBL" id="JAZAVK010000064">
    <property type="protein sequence ID" value="KAK7426573.1"/>
    <property type="molecule type" value="Genomic_DNA"/>
</dbReference>
<evidence type="ECO:0000313" key="4">
    <source>
        <dbReference type="Proteomes" id="UP001498421"/>
    </source>
</evidence>
<dbReference type="Pfam" id="PF02230">
    <property type="entry name" value="Abhydrolase_2"/>
    <property type="match status" value="2"/>
</dbReference>
<dbReference type="PANTHER" id="PTHR10655:SF64">
    <property type="entry name" value="PHOSPHOLIPASE_CARBOXYLESTERASE_THIOESTERASE DOMAIN-CONTAINING PROTEIN"/>
    <property type="match status" value="1"/>
</dbReference>
<evidence type="ECO:0000259" key="2">
    <source>
        <dbReference type="Pfam" id="PF02230"/>
    </source>
</evidence>
<evidence type="ECO:0000256" key="1">
    <source>
        <dbReference type="ARBA" id="ARBA00006499"/>
    </source>
</evidence>
<organism evidence="3 4">
    <name type="scientific">Neonectria magnoliae</name>
    <dbReference type="NCBI Taxonomy" id="2732573"/>
    <lineage>
        <taxon>Eukaryota</taxon>
        <taxon>Fungi</taxon>
        <taxon>Dikarya</taxon>
        <taxon>Ascomycota</taxon>
        <taxon>Pezizomycotina</taxon>
        <taxon>Sordariomycetes</taxon>
        <taxon>Hypocreomycetidae</taxon>
        <taxon>Hypocreales</taxon>
        <taxon>Nectriaceae</taxon>
        <taxon>Neonectria</taxon>
    </lineage>
</organism>
<feature type="domain" description="Phospholipase/carboxylesterase/thioesterase" evidence="2">
    <location>
        <begin position="23"/>
        <end position="174"/>
    </location>
</feature>
<comment type="similarity">
    <text evidence="1">Belongs to the AB hydrolase superfamily. AB hydrolase 2 family.</text>
</comment>
<dbReference type="SUPFAM" id="SSF53474">
    <property type="entry name" value="alpha/beta-Hydrolases"/>
    <property type="match status" value="1"/>
</dbReference>
<protein>
    <recommendedName>
        <fullName evidence="2">Phospholipase/carboxylesterase/thioesterase domain-containing protein</fullName>
    </recommendedName>
</protein>
<dbReference type="InterPro" id="IPR050565">
    <property type="entry name" value="LYPA1-2/EST-like"/>
</dbReference>
<dbReference type="PANTHER" id="PTHR10655">
    <property type="entry name" value="LYSOPHOSPHOLIPASE-RELATED"/>
    <property type="match status" value="1"/>
</dbReference>
<proteinExistence type="inferred from homology"/>
<dbReference type="InterPro" id="IPR029058">
    <property type="entry name" value="AB_hydrolase_fold"/>
</dbReference>
<name>A0ABR1I0V1_9HYPO</name>
<gene>
    <name evidence="3" type="ORF">QQZ08_006903</name>
</gene>
<keyword evidence="4" id="KW-1185">Reference proteome</keyword>
<dbReference type="InterPro" id="IPR003140">
    <property type="entry name" value="PLipase/COase/thioEstase"/>
</dbReference>
<reference evidence="3 4" key="1">
    <citation type="journal article" date="2025" name="Microbiol. Resour. Announc.">
        <title>Draft genome sequences for Neonectria magnoliae and Neonectria punicea, canker pathogens of Liriodendron tulipifera and Acer saccharum in West Virginia.</title>
        <authorList>
            <person name="Petronek H.M."/>
            <person name="Kasson M.T."/>
            <person name="Metheny A.M."/>
            <person name="Stauder C.M."/>
            <person name="Lovett B."/>
            <person name="Lynch S.C."/>
            <person name="Garnas J.R."/>
            <person name="Kasson L.R."/>
            <person name="Stajich J.E."/>
        </authorList>
    </citation>
    <scope>NUCLEOTIDE SEQUENCE [LARGE SCALE GENOMIC DNA]</scope>
    <source>
        <strain evidence="3 4">NRRL 64651</strain>
    </source>
</reference>
<accession>A0ABR1I0V1</accession>
<dbReference type="Proteomes" id="UP001498421">
    <property type="component" value="Unassembled WGS sequence"/>
</dbReference>
<evidence type="ECO:0000313" key="3">
    <source>
        <dbReference type="EMBL" id="KAK7426573.1"/>
    </source>
</evidence>
<comment type="caution">
    <text evidence="3">The sequence shown here is derived from an EMBL/GenBank/DDBJ whole genome shotgun (WGS) entry which is preliminary data.</text>
</comment>
<sequence length="307" mass="33419">MSQPSNRPPLGVFPPPVTIPPLSAPHNHTIIFLHGRGSNARKFHGPLLAAPAAAASSSAAASLRAALPHARFVFPTAPLMRAAKYRRCVIHQWYEGTGDWEPESRGEMRPGVEHLRGVLRDEVARVGGEARRVVLAGISQGCAMALTSLLLWEGDALGAVVGMCGYMPLASSLMAVFDEDDGKQHPDGEGDGIVFGSGTDSDDIFEKDSVQDARSPLERAINELREEVEIEPVQSTQPFPFLSTPVFMGHGTEDKKVEYQHGQHAAKLLERMGISVDFHTYPGLGHWYAPEMLGHVVEFLNRNLDMS</sequence>
<dbReference type="Gene3D" id="3.40.50.1820">
    <property type="entry name" value="alpha/beta hydrolase"/>
    <property type="match status" value="1"/>
</dbReference>
<feature type="domain" description="Phospholipase/carboxylesterase/thioesterase" evidence="2">
    <location>
        <begin position="243"/>
        <end position="302"/>
    </location>
</feature>